<dbReference type="EMBL" id="BART01028013">
    <property type="protein sequence ID" value="GAH00064.1"/>
    <property type="molecule type" value="Genomic_DNA"/>
</dbReference>
<organism evidence="3">
    <name type="scientific">marine sediment metagenome</name>
    <dbReference type="NCBI Taxonomy" id="412755"/>
    <lineage>
        <taxon>unclassified sequences</taxon>
        <taxon>metagenomes</taxon>
        <taxon>ecological metagenomes</taxon>
    </lineage>
</organism>
<gene>
    <name evidence="3" type="ORF">S01H4_49514</name>
</gene>
<sequence length="58" mass="6165">MIIDDVGRGYRRVVPSPMPVEIVEQEAIEMLVKNGFSVVGVGGGGIPVLRNDNGKLEG</sequence>
<evidence type="ECO:0000256" key="2">
    <source>
        <dbReference type="ARBA" id="ARBA00022777"/>
    </source>
</evidence>
<dbReference type="GO" id="GO:0008804">
    <property type="term" value="F:carbamate kinase activity"/>
    <property type="evidence" value="ECO:0007669"/>
    <property type="project" value="InterPro"/>
</dbReference>
<protein>
    <recommendedName>
        <fullName evidence="4">Aspartate/glutamate/uridylate kinase domain-containing protein</fullName>
    </recommendedName>
</protein>
<keyword evidence="2" id="KW-0418">Kinase</keyword>
<accession>X1D4N8</accession>
<dbReference type="PANTHER" id="PTHR30409">
    <property type="entry name" value="CARBAMATE KINASE"/>
    <property type="match status" value="1"/>
</dbReference>
<name>X1D4N8_9ZZZZ</name>
<reference evidence="3" key="1">
    <citation type="journal article" date="2014" name="Front. Microbiol.">
        <title>High frequency of phylogenetically diverse reductive dehalogenase-homologous genes in deep subseafloor sedimentary metagenomes.</title>
        <authorList>
            <person name="Kawai M."/>
            <person name="Futagami T."/>
            <person name="Toyoda A."/>
            <person name="Takaki Y."/>
            <person name="Nishi S."/>
            <person name="Hori S."/>
            <person name="Arai W."/>
            <person name="Tsubouchi T."/>
            <person name="Morono Y."/>
            <person name="Uchiyama I."/>
            <person name="Ito T."/>
            <person name="Fujiyama A."/>
            <person name="Inagaki F."/>
            <person name="Takami H."/>
        </authorList>
    </citation>
    <scope>NUCLEOTIDE SEQUENCE</scope>
    <source>
        <strain evidence="3">Expedition CK06-06</strain>
    </source>
</reference>
<comment type="caution">
    <text evidence="3">The sequence shown here is derived from an EMBL/GenBank/DDBJ whole genome shotgun (WGS) entry which is preliminary data.</text>
</comment>
<dbReference type="InterPro" id="IPR003964">
    <property type="entry name" value="Carb_kinase"/>
</dbReference>
<dbReference type="Gene3D" id="3.40.1160.10">
    <property type="entry name" value="Acetylglutamate kinase-like"/>
    <property type="match status" value="1"/>
</dbReference>
<proteinExistence type="predicted"/>
<keyword evidence="1" id="KW-0808">Transferase</keyword>
<dbReference type="PANTHER" id="PTHR30409:SF1">
    <property type="entry name" value="CARBAMATE KINASE-RELATED"/>
    <property type="match status" value="1"/>
</dbReference>
<dbReference type="InterPro" id="IPR036393">
    <property type="entry name" value="AceGlu_kinase-like_sf"/>
</dbReference>
<dbReference type="PRINTS" id="PR01469">
    <property type="entry name" value="CARBMTKINASE"/>
</dbReference>
<dbReference type="GO" id="GO:0005829">
    <property type="term" value="C:cytosol"/>
    <property type="evidence" value="ECO:0007669"/>
    <property type="project" value="TreeGrafter"/>
</dbReference>
<dbReference type="SUPFAM" id="SSF53633">
    <property type="entry name" value="Carbamate kinase-like"/>
    <property type="match status" value="1"/>
</dbReference>
<evidence type="ECO:0008006" key="4">
    <source>
        <dbReference type="Google" id="ProtNLM"/>
    </source>
</evidence>
<feature type="non-terminal residue" evidence="3">
    <location>
        <position position="58"/>
    </location>
</feature>
<evidence type="ECO:0000256" key="1">
    <source>
        <dbReference type="ARBA" id="ARBA00022679"/>
    </source>
</evidence>
<dbReference type="AlphaFoldDB" id="X1D4N8"/>
<dbReference type="GO" id="GO:0019546">
    <property type="term" value="P:L-arginine deiminase pathway"/>
    <property type="evidence" value="ECO:0007669"/>
    <property type="project" value="TreeGrafter"/>
</dbReference>
<evidence type="ECO:0000313" key="3">
    <source>
        <dbReference type="EMBL" id="GAH00064.1"/>
    </source>
</evidence>